<evidence type="ECO:0000256" key="2">
    <source>
        <dbReference type="ARBA" id="ARBA00022729"/>
    </source>
</evidence>
<dbReference type="Gene3D" id="1.50.10.100">
    <property type="entry name" value="Chondroitin AC/alginate lyase"/>
    <property type="match status" value="1"/>
</dbReference>
<comment type="caution">
    <text evidence="8">The sequence shown here is derived from an EMBL/GenBank/DDBJ whole genome shotgun (WGS) entry which is preliminary data.</text>
</comment>
<dbReference type="SUPFAM" id="SSF74650">
    <property type="entry name" value="Galactose mutarotase-like"/>
    <property type="match status" value="1"/>
</dbReference>
<keyword evidence="3" id="KW-0456">Lyase</keyword>
<dbReference type="EMBL" id="LYPB01000046">
    <property type="protein sequence ID" value="OAS22068.1"/>
    <property type="molecule type" value="Genomic_DNA"/>
</dbReference>
<feature type="active site" evidence="4">
    <location>
        <position position="218"/>
    </location>
</feature>
<evidence type="ECO:0000259" key="5">
    <source>
        <dbReference type="Pfam" id="PF02278"/>
    </source>
</evidence>
<dbReference type="OrthoDB" id="6636047at2"/>
<feature type="active site" evidence="4">
    <location>
        <position position="227"/>
    </location>
</feature>
<evidence type="ECO:0000256" key="3">
    <source>
        <dbReference type="ARBA" id="ARBA00023239"/>
    </source>
</evidence>
<dbReference type="SUPFAM" id="SSF49863">
    <property type="entry name" value="Hyaluronate lyase-like, C-terminal domain"/>
    <property type="match status" value="1"/>
</dbReference>
<dbReference type="InterPro" id="IPR014718">
    <property type="entry name" value="GH-type_carb-bd"/>
</dbReference>
<dbReference type="Proteomes" id="UP000078454">
    <property type="component" value="Unassembled WGS sequence"/>
</dbReference>
<dbReference type="GO" id="GO:0016837">
    <property type="term" value="F:carbon-oxygen lyase activity, acting on polysaccharides"/>
    <property type="evidence" value="ECO:0007669"/>
    <property type="project" value="UniProtKB-ARBA"/>
</dbReference>
<dbReference type="STRING" id="1850517.A8708_33375"/>
<evidence type="ECO:0000313" key="9">
    <source>
        <dbReference type="Proteomes" id="UP000078454"/>
    </source>
</evidence>
<feature type="active site" evidence="4">
    <location>
        <position position="281"/>
    </location>
</feature>
<name>A0A198AMD5_9BACL</name>
<keyword evidence="9" id="KW-1185">Reference proteome</keyword>
<evidence type="ECO:0008006" key="10">
    <source>
        <dbReference type="Google" id="ProtNLM"/>
    </source>
</evidence>
<dbReference type="Pfam" id="PF02278">
    <property type="entry name" value="Lyase_8"/>
    <property type="match status" value="1"/>
</dbReference>
<dbReference type="Gene3D" id="2.60.220.10">
    <property type="entry name" value="Polysaccharide lyase family 8-like, C-terminal"/>
    <property type="match status" value="1"/>
</dbReference>
<dbReference type="InterPro" id="IPR012970">
    <property type="entry name" value="Lyase_8_alpha_N"/>
</dbReference>
<evidence type="ECO:0000256" key="1">
    <source>
        <dbReference type="ARBA" id="ARBA00006699"/>
    </source>
</evidence>
<dbReference type="GO" id="GO:0005975">
    <property type="term" value="P:carbohydrate metabolic process"/>
    <property type="evidence" value="ECO:0007669"/>
    <property type="project" value="InterPro"/>
</dbReference>
<gene>
    <name evidence="8" type="ORF">A8708_33375</name>
</gene>
<sequence length="756" mass="85308">MRQLTKMWRKYIAGDTIRPEAVQQVGEYQRTMLHNRELLWQDVPYKDDASDLNIIMARLREMAIVVSTPTSPSYTDSKLLSQLVLGLEWIYEHRYNEVCEPYGNWWYWEIGVPIALLETIIALEGLNMLSTTTTLIEKLLRPVDKYVGDPAFHAQWFRPDPPPSTGANLVWKVTAVALSAAIQRDEHKLHTARSALLPVFCYTETGDGFYEDGSFIQHNKYAYTGGYGKGLLHDTARLMVWLHGTQWELPKEAVSLTYQWIKHSFVPLMFRGMLFDMTSGREISRRDTQNHENGHSVITSCLRLSHVLDISDAVWLLSEVKHWILTDTYKSYLYTAPPDTTKLARLLLENNHIQPAPEEAFCKMFANMDRAVLRGPGFVFAVSMFSNRMYTYESINGENLKGWYTAQGMTYLYNGDLGQYADAYWPTVNPYRLPGTTVTDKLRENGAGKGRLSTRSSVGGAVLHNKYGAIAMELADRVDEEDDVLTGLKSWFLLGDRVVALGSNITNLSPSSVETIIENRKLGDQGYPIILADGSPICVSLGQVETIHPRWIHLTGSVPESNVGYVFPKASAVQALREMRQGSWRDLNLTGSTETINRSFLTLWFDHGEATMDCGGDYAYVILPNQTVRQTVRFAERAPIRIVAQDDHCHAVEDEEQGLFAAHFWTNAWHKSGLISCSGRASIVLEMTDTGWSLAVADPTHEQMQTIEMVIELPDSGVLRQSERIQILSREERSIQLMFDPAGAAGGSYEIAFSWS</sequence>
<dbReference type="PANTHER" id="PTHR38481:SF1">
    <property type="entry name" value="HYALURONATE LYASE"/>
    <property type="match status" value="1"/>
</dbReference>
<dbReference type="GO" id="GO:0030246">
    <property type="term" value="F:carbohydrate binding"/>
    <property type="evidence" value="ECO:0007669"/>
    <property type="project" value="InterPro"/>
</dbReference>
<keyword evidence="2" id="KW-0732">Signal</keyword>
<reference evidence="8 9" key="1">
    <citation type="submission" date="2016-05" db="EMBL/GenBank/DDBJ databases">
        <title>Paenibacillus sp. 1ZS3-15 nov., isolated from the rhizosphere soil.</title>
        <authorList>
            <person name="Zhang X.X."/>
            <person name="Zhang J."/>
        </authorList>
    </citation>
    <scope>NUCLEOTIDE SEQUENCE [LARGE SCALE GENOMIC DNA]</scope>
    <source>
        <strain evidence="8 9">1ZS3-15</strain>
    </source>
</reference>
<dbReference type="CDD" id="cd01083">
    <property type="entry name" value="GAG_Lyase"/>
    <property type="match status" value="1"/>
</dbReference>
<dbReference type="PANTHER" id="PTHR38481">
    <property type="entry name" value="HYALURONATE LYASE"/>
    <property type="match status" value="1"/>
</dbReference>
<protein>
    <recommendedName>
        <fullName evidence="10">Hyaluronate lyase</fullName>
    </recommendedName>
</protein>
<dbReference type="Gene3D" id="2.70.98.10">
    <property type="match status" value="1"/>
</dbReference>
<dbReference type="InterPro" id="IPR011071">
    <property type="entry name" value="Lyase_8-like_C"/>
</dbReference>
<accession>A0A198AMD5</accession>
<comment type="similarity">
    <text evidence="1">Belongs to the polysaccharide lyase 8 family.</text>
</comment>
<feature type="domain" description="Polysaccharide lyase family 8 C-terminal" evidence="6">
    <location>
        <begin position="641"/>
        <end position="703"/>
    </location>
</feature>
<dbReference type="InterPro" id="IPR011013">
    <property type="entry name" value="Gal_mutarotase_sf_dom"/>
</dbReference>
<proteinExistence type="inferred from homology"/>
<dbReference type="InterPro" id="IPR003159">
    <property type="entry name" value="Lyase_8_central_dom"/>
</dbReference>
<evidence type="ECO:0000259" key="7">
    <source>
        <dbReference type="Pfam" id="PF08124"/>
    </source>
</evidence>
<dbReference type="InterPro" id="IPR004103">
    <property type="entry name" value="Lyase_8_C"/>
</dbReference>
<dbReference type="SUPFAM" id="SSF48230">
    <property type="entry name" value="Chondroitin AC/alginate lyase"/>
    <property type="match status" value="1"/>
</dbReference>
<dbReference type="InterPro" id="IPR038970">
    <property type="entry name" value="Lyase_8"/>
</dbReference>
<dbReference type="Pfam" id="PF08124">
    <property type="entry name" value="Lyase_8_N"/>
    <property type="match status" value="1"/>
</dbReference>
<evidence type="ECO:0000259" key="6">
    <source>
        <dbReference type="Pfam" id="PF02884"/>
    </source>
</evidence>
<dbReference type="InterPro" id="IPR008929">
    <property type="entry name" value="Chondroitin_lyas"/>
</dbReference>
<dbReference type="AlphaFoldDB" id="A0A198AMD5"/>
<evidence type="ECO:0000256" key="4">
    <source>
        <dbReference type="PIRSR" id="PIRSR638970-1"/>
    </source>
</evidence>
<organism evidence="8 9">
    <name type="scientific">Paenibacillus oryzisoli</name>
    <dbReference type="NCBI Taxonomy" id="1850517"/>
    <lineage>
        <taxon>Bacteria</taxon>
        <taxon>Bacillati</taxon>
        <taxon>Bacillota</taxon>
        <taxon>Bacilli</taxon>
        <taxon>Bacillales</taxon>
        <taxon>Paenibacillaceae</taxon>
        <taxon>Paenibacillus</taxon>
    </lineage>
</organism>
<dbReference type="GO" id="GO:0005576">
    <property type="term" value="C:extracellular region"/>
    <property type="evidence" value="ECO:0007669"/>
    <property type="project" value="InterPro"/>
</dbReference>
<feature type="domain" description="Polysaccharide lyase family 8 central" evidence="5">
    <location>
        <begin position="363"/>
        <end position="626"/>
    </location>
</feature>
<dbReference type="Pfam" id="PF02884">
    <property type="entry name" value="Lyase_8_C"/>
    <property type="match status" value="1"/>
</dbReference>
<feature type="domain" description="Polysaccharide lyase 8 N-terminal alpha-helical" evidence="7">
    <location>
        <begin position="27"/>
        <end position="307"/>
    </location>
</feature>
<evidence type="ECO:0000313" key="8">
    <source>
        <dbReference type="EMBL" id="OAS22068.1"/>
    </source>
</evidence>
<dbReference type="RefSeq" id="WP_068662208.1">
    <property type="nucleotide sequence ID" value="NZ_LYPB01000046.1"/>
</dbReference>